<dbReference type="AlphaFoldDB" id="A0A8J8JWA8"/>
<name>A0A8J8JWA8_9BACT</name>
<reference evidence="1" key="1">
    <citation type="submission" date="2019-10" db="EMBL/GenBank/DDBJ databases">
        <title>Draft genome sequence of Panacibacter sp. KCS-6.</title>
        <authorList>
            <person name="Yim K.J."/>
        </authorList>
    </citation>
    <scope>NUCLEOTIDE SEQUENCE</scope>
    <source>
        <strain evidence="1">KCS-6</strain>
    </source>
</reference>
<dbReference type="Proteomes" id="UP000598971">
    <property type="component" value="Unassembled WGS sequence"/>
</dbReference>
<dbReference type="RefSeq" id="WP_171609506.1">
    <property type="nucleotide sequence ID" value="NZ_WHPF01000016.1"/>
</dbReference>
<organism evidence="1 2">
    <name type="scientific">Limnovirga soli</name>
    <dbReference type="NCBI Taxonomy" id="2656915"/>
    <lineage>
        <taxon>Bacteria</taxon>
        <taxon>Pseudomonadati</taxon>
        <taxon>Bacteroidota</taxon>
        <taxon>Chitinophagia</taxon>
        <taxon>Chitinophagales</taxon>
        <taxon>Chitinophagaceae</taxon>
        <taxon>Limnovirga</taxon>
    </lineage>
</organism>
<gene>
    <name evidence="1" type="ORF">GD597_18955</name>
</gene>
<evidence type="ECO:0000313" key="2">
    <source>
        <dbReference type="Proteomes" id="UP000598971"/>
    </source>
</evidence>
<dbReference type="EMBL" id="WHPF01000016">
    <property type="protein sequence ID" value="NNV57559.1"/>
    <property type="molecule type" value="Genomic_DNA"/>
</dbReference>
<comment type="caution">
    <text evidence="1">The sequence shown here is derived from an EMBL/GenBank/DDBJ whole genome shotgun (WGS) entry which is preliminary data.</text>
</comment>
<accession>A0A8J8JWA8</accession>
<dbReference type="PANTHER" id="PTHR36456">
    <property type="entry name" value="UPF0232 PROTEIN SCO3875"/>
    <property type="match status" value="1"/>
</dbReference>
<evidence type="ECO:0000313" key="1">
    <source>
        <dbReference type="EMBL" id="NNV57559.1"/>
    </source>
</evidence>
<dbReference type="PANTHER" id="PTHR36456:SF1">
    <property type="entry name" value="UPF0232 PROTEIN SCO3875"/>
    <property type="match status" value="1"/>
</dbReference>
<dbReference type="Pfam" id="PF05258">
    <property type="entry name" value="DciA"/>
    <property type="match status" value="1"/>
</dbReference>
<proteinExistence type="predicted"/>
<sequence>MAQLLALGDALKQFLDKSKLKNGIRSAQIESVWADIMGKTIAKHTDKIEIINQTLFIQTAVGPLKEELVYQKEKIIERINEVMGENVIKQIVIR</sequence>
<protein>
    <submittedName>
        <fullName evidence="1">DUF721 domain-containing protein</fullName>
    </submittedName>
</protein>
<dbReference type="InterPro" id="IPR007922">
    <property type="entry name" value="DciA-like"/>
</dbReference>
<keyword evidence="2" id="KW-1185">Reference proteome</keyword>